<evidence type="ECO:0000313" key="2">
    <source>
        <dbReference type="EMBL" id="CAF5064604.1"/>
    </source>
</evidence>
<proteinExistence type="predicted"/>
<name>A0A8S3E7V1_9BILA</name>
<evidence type="ECO:0000313" key="3">
    <source>
        <dbReference type="Proteomes" id="UP000681967"/>
    </source>
</evidence>
<organism evidence="2 3">
    <name type="scientific">Rotaria magnacalcarata</name>
    <dbReference type="NCBI Taxonomy" id="392030"/>
    <lineage>
        <taxon>Eukaryota</taxon>
        <taxon>Metazoa</taxon>
        <taxon>Spiralia</taxon>
        <taxon>Gnathifera</taxon>
        <taxon>Rotifera</taxon>
        <taxon>Eurotatoria</taxon>
        <taxon>Bdelloidea</taxon>
        <taxon>Philodinida</taxon>
        <taxon>Philodinidae</taxon>
        <taxon>Rotaria</taxon>
    </lineage>
</organism>
<protein>
    <recommendedName>
        <fullName evidence="1">Retrotransposon gag domain-containing protein</fullName>
    </recommendedName>
</protein>
<sequence length="270" mass="32153">MKLKDETRILETMGKLAGPALKWYQENLRSFINWNDAEKALRDRFKEFTSDSQLMQEFVHIHQEENQSVTSFYEHVIRKYRKARQCITEQQVITVLQTGVKNSLKEYLIRNEKDITKPDEWLQYARQEEYIQKRIQQQRNNFYSETTNQPFFQPMLQTATIQSRSLNAKPLSQQQITPHHYYQQQHQHISKFNNNRMNEKQTRHPNIQSTNCSTLNVIAETTLEINIHGLKTEVIADVATNLITDLILGSDWIQRNKVYILTPEQRIMIR</sequence>
<dbReference type="EMBL" id="CAJOBH010229177">
    <property type="protein sequence ID" value="CAF5064604.1"/>
    <property type="molecule type" value="Genomic_DNA"/>
</dbReference>
<gene>
    <name evidence="2" type="ORF">BYL167_LOCUS59736</name>
</gene>
<feature type="domain" description="Retrotransposon gag" evidence="1">
    <location>
        <begin position="15"/>
        <end position="101"/>
    </location>
</feature>
<dbReference type="AlphaFoldDB" id="A0A8S3E7V1"/>
<dbReference type="InterPro" id="IPR005162">
    <property type="entry name" value="Retrotrans_gag_dom"/>
</dbReference>
<evidence type="ECO:0000259" key="1">
    <source>
        <dbReference type="Pfam" id="PF03732"/>
    </source>
</evidence>
<reference evidence="2" key="1">
    <citation type="submission" date="2021-02" db="EMBL/GenBank/DDBJ databases">
        <authorList>
            <person name="Nowell W R."/>
        </authorList>
    </citation>
    <scope>NUCLEOTIDE SEQUENCE</scope>
</reference>
<accession>A0A8S3E7V1</accession>
<dbReference type="Proteomes" id="UP000681967">
    <property type="component" value="Unassembled WGS sequence"/>
</dbReference>
<dbReference type="Pfam" id="PF03732">
    <property type="entry name" value="Retrotrans_gag"/>
    <property type="match status" value="1"/>
</dbReference>
<feature type="non-terminal residue" evidence="2">
    <location>
        <position position="1"/>
    </location>
</feature>
<comment type="caution">
    <text evidence="2">The sequence shown here is derived from an EMBL/GenBank/DDBJ whole genome shotgun (WGS) entry which is preliminary data.</text>
</comment>